<accession>A0ABR2V583</accession>
<keyword evidence="3" id="KW-1185">Reference proteome</keyword>
<evidence type="ECO:0000313" key="2">
    <source>
        <dbReference type="EMBL" id="KAK9422075.1"/>
    </source>
</evidence>
<gene>
    <name evidence="2" type="ORF">SUNI508_05083</name>
</gene>
<protein>
    <submittedName>
        <fullName evidence="2">Uncharacterized protein</fullName>
    </submittedName>
</protein>
<name>A0ABR2V583_9PEZI</name>
<sequence length="258" mass="29133">MPFFPVGTLSQVRPESWPPAPGRGTPALDDDSLTDDDDLDLPLLQRDPLKYFLTPPTPDDEELDFQFDFDAGIEDANKPQEIVRSVSPSTLDGLKRYKAKGKGNDCAIIDDESDEEEDYIRFRPSKSFPLGLPDFGIDRPKSASATQAKTEEALLSPNAFHVGSPRGRPVKRFSPPRRTFQGRSRSVPLQRRHSWREPSVDVWSIEEEPEKETLSESGLSTEDLEAFFNEHKTSPINIPATKPKKKVRFVLPDRDSFH</sequence>
<proteinExistence type="predicted"/>
<organism evidence="2 3">
    <name type="scientific">Seiridium unicorne</name>
    <dbReference type="NCBI Taxonomy" id="138068"/>
    <lineage>
        <taxon>Eukaryota</taxon>
        <taxon>Fungi</taxon>
        <taxon>Dikarya</taxon>
        <taxon>Ascomycota</taxon>
        <taxon>Pezizomycotina</taxon>
        <taxon>Sordariomycetes</taxon>
        <taxon>Xylariomycetidae</taxon>
        <taxon>Amphisphaeriales</taxon>
        <taxon>Sporocadaceae</taxon>
        <taxon>Seiridium</taxon>
    </lineage>
</organism>
<reference evidence="2 3" key="1">
    <citation type="journal article" date="2024" name="J. Plant Pathol.">
        <title>Sequence and assembly of the genome of Seiridium unicorne, isolate CBS 538.82, causal agent of cypress canker disease.</title>
        <authorList>
            <person name="Scali E."/>
            <person name="Rocca G.D."/>
            <person name="Danti R."/>
            <person name="Garbelotto M."/>
            <person name="Barberini S."/>
            <person name="Baroncelli R."/>
            <person name="Emiliani G."/>
        </authorList>
    </citation>
    <scope>NUCLEOTIDE SEQUENCE [LARGE SCALE GENOMIC DNA]</scope>
    <source>
        <strain evidence="2 3">BM-138-508</strain>
    </source>
</reference>
<dbReference type="EMBL" id="JARVKF010000135">
    <property type="protein sequence ID" value="KAK9422075.1"/>
    <property type="molecule type" value="Genomic_DNA"/>
</dbReference>
<feature type="region of interest" description="Disordered" evidence="1">
    <location>
        <begin position="1"/>
        <end position="39"/>
    </location>
</feature>
<evidence type="ECO:0000256" key="1">
    <source>
        <dbReference type="SAM" id="MobiDB-lite"/>
    </source>
</evidence>
<comment type="caution">
    <text evidence="2">The sequence shown here is derived from an EMBL/GenBank/DDBJ whole genome shotgun (WGS) entry which is preliminary data.</text>
</comment>
<dbReference type="Proteomes" id="UP001408356">
    <property type="component" value="Unassembled WGS sequence"/>
</dbReference>
<feature type="compositionally biased region" description="Acidic residues" evidence="1">
    <location>
        <begin position="28"/>
        <end position="39"/>
    </location>
</feature>
<evidence type="ECO:0000313" key="3">
    <source>
        <dbReference type="Proteomes" id="UP001408356"/>
    </source>
</evidence>
<feature type="region of interest" description="Disordered" evidence="1">
    <location>
        <begin position="156"/>
        <end position="200"/>
    </location>
</feature>